<evidence type="ECO:0000256" key="2">
    <source>
        <dbReference type="ARBA" id="ARBA00022723"/>
    </source>
</evidence>
<comment type="similarity">
    <text evidence="1">Belongs to the DinB family.</text>
</comment>
<name>A0ABY4EN93_9BACI</name>
<dbReference type="SUPFAM" id="SSF109854">
    <property type="entry name" value="DinB/YfiT-like putative metalloenzymes"/>
    <property type="match status" value="1"/>
</dbReference>
<dbReference type="Gene3D" id="1.20.120.450">
    <property type="entry name" value="dinb family like domain"/>
    <property type="match status" value="1"/>
</dbReference>
<reference evidence="3 4" key="1">
    <citation type="submission" date="2022-04" db="EMBL/GenBank/DDBJ databases">
        <title>Halobacillus sp. isolated from saltern.</title>
        <authorList>
            <person name="Won M."/>
            <person name="Lee C.-M."/>
            <person name="Woen H.-Y."/>
            <person name="Kwon S.-W."/>
        </authorList>
    </citation>
    <scope>NUCLEOTIDE SEQUENCE [LARGE SCALE GENOMIC DNA]</scope>
    <source>
        <strain evidence="3 4">SSBR10-3</strain>
    </source>
</reference>
<organism evidence="3 4">
    <name type="scientific">Halobacillus salinarum</name>
    <dbReference type="NCBI Taxonomy" id="2932257"/>
    <lineage>
        <taxon>Bacteria</taxon>
        <taxon>Bacillati</taxon>
        <taxon>Bacillota</taxon>
        <taxon>Bacilli</taxon>
        <taxon>Bacillales</taxon>
        <taxon>Bacillaceae</taxon>
        <taxon>Halobacillus</taxon>
    </lineage>
</organism>
<dbReference type="EMBL" id="CP095073">
    <property type="protein sequence ID" value="UOQ45925.1"/>
    <property type="molecule type" value="Genomic_DNA"/>
</dbReference>
<sequence length="158" mass="18597">MNKNTLVKSLRGESAHVSPKQVFEDIDWQQSGSCVDDSPYTIWELIWHMDYWQNFILEALQRKHVSFPVHARETWPDRLMPDDQEEWTEMVSKFMEGLAQAENECSLDLSEQFEDLDHTTRLDLLMDLVIHNSYHTGQAVLLRRQLKKWPPPAGGQTW</sequence>
<keyword evidence="2" id="KW-0479">Metal-binding</keyword>
<keyword evidence="4" id="KW-1185">Reference proteome</keyword>
<evidence type="ECO:0000256" key="1">
    <source>
        <dbReference type="ARBA" id="ARBA00008635"/>
    </source>
</evidence>
<dbReference type="InterPro" id="IPR007837">
    <property type="entry name" value="DinB"/>
</dbReference>
<protein>
    <submittedName>
        <fullName evidence="3">DinB family protein</fullName>
    </submittedName>
</protein>
<dbReference type="Pfam" id="PF05163">
    <property type="entry name" value="DinB"/>
    <property type="match status" value="1"/>
</dbReference>
<dbReference type="InterPro" id="IPR034660">
    <property type="entry name" value="DinB/YfiT-like"/>
</dbReference>
<evidence type="ECO:0000313" key="3">
    <source>
        <dbReference type="EMBL" id="UOQ45925.1"/>
    </source>
</evidence>
<evidence type="ECO:0000313" key="4">
    <source>
        <dbReference type="Proteomes" id="UP000831787"/>
    </source>
</evidence>
<dbReference type="Proteomes" id="UP000831787">
    <property type="component" value="Chromosome"/>
</dbReference>
<proteinExistence type="inferred from homology"/>
<gene>
    <name evidence="3" type="ORF">MUN89_08395</name>
</gene>
<accession>A0ABY4EN93</accession>
<dbReference type="RefSeq" id="WP_244712857.1">
    <property type="nucleotide sequence ID" value="NZ_CP095073.1"/>
</dbReference>